<proteinExistence type="predicted"/>
<reference evidence="9" key="1">
    <citation type="submission" date="2022-07" db="EMBL/GenBank/DDBJ databases">
        <title>Tahibacter sp., a new gammaproteobacterium isolated from the silt sample collected at pig farm.</title>
        <authorList>
            <person name="Chen H."/>
        </authorList>
    </citation>
    <scope>NUCLEOTIDE SEQUENCE</scope>
    <source>
        <strain evidence="9">P2K</strain>
    </source>
</reference>
<dbReference type="InterPro" id="IPR009056">
    <property type="entry name" value="Cyt_c-like_dom"/>
</dbReference>
<sequence length="114" mass="12200">MNRTLSLIALAGMLAVSSAAQAAGNIENGKKLAQTCAQCHGADGNPTDPQYPKLAGQYRNYLEHALTEYKAGRRKNAIMALSVEPLTTQGIADLALYYSSLPTKLTDLSHPPKK</sequence>
<evidence type="ECO:0000256" key="3">
    <source>
        <dbReference type="ARBA" id="ARBA00022723"/>
    </source>
</evidence>
<evidence type="ECO:0000256" key="4">
    <source>
        <dbReference type="ARBA" id="ARBA00022982"/>
    </source>
</evidence>
<feature type="domain" description="Cytochrome c" evidence="8">
    <location>
        <begin position="24"/>
        <end position="102"/>
    </location>
</feature>
<keyword evidence="1" id="KW-0813">Transport</keyword>
<keyword evidence="3 6" id="KW-0479">Metal-binding</keyword>
<evidence type="ECO:0000256" key="1">
    <source>
        <dbReference type="ARBA" id="ARBA00022448"/>
    </source>
</evidence>
<gene>
    <name evidence="9" type="ORF">NM961_19165</name>
</gene>
<evidence type="ECO:0000259" key="8">
    <source>
        <dbReference type="PROSITE" id="PS51007"/>
    </source>
</evidence>
<dbReference type="PROSITE" id="PS51007">
    <property type="entry name" value="CYTC"/>
    <property type="match status" value="1"/>
</dbReference>
<keyword evidence="4" id="KW-0249">Electron transport</keyword>
<evidence type="ECO:0000256" key="2">
    <source>
        <dbReference type="ARBA" id="ARBA00022617"/>
    </source>
</evidence>
<evidence type="ECO:0000313" key="9">
    <source>
        <dbReference type="EMBL" id="MCQ4166838.1"/>
    </source>
</evidence>
<dbReference type="Pfam" id="PF00034">
    <property type="entry name" value="Cytochrom_C"/>
    <property type="match status" value="1"/>
</dbReference>
<keyword evidence="7" id="KW-0732">Signal</keyword>
<protein>
    <submittedName>
        <fullName evidence="9">Cytochrome c</fullName>
    </submittedName>
</protein>
<dbReference type="Gene3D" id="1.10.760.10">
    <property type="entry name" value="Cytochrome c-like domain"/>
    <property type="match status" value="1"/>
</dbReference>
<dbReference type="RefSeq" id="WP_255916021.1">
    <property type="nucleotide sequence ID" value="NZ_JANFQO010000021.1"/>
</dbReference>
<keyword evidence="10" id="KW-1185">Reference proteome</keyword>
<dbReference type="PANTHER" id="PTHR33751:SF9">
    <property type="entry name" value="CYTOCHROME C4"/>
    <property type="match status" value="1"/>
</dbReference>
<dbReference type="SUPFAM" id="SSF46626">
    <property type="entry name" value="Cytochrome c"/>
    <property type="match status" value="1"/>
</dbReference>
<keyword evidence="2 6" id="KW-0349">Heme</keyword>
<evidence type="ECO:0000256" key="5">
    <source>
        <dbReference type="ARBA" id="ARBA00023004"/>
    </source>
</evidence>
<accession>A0ABT1QX17</accession>
<evidence type="ECO:0000313" key="10">
    <source>
        <dbReference type="Proteomes" id="UP001165498"/>
    </source>
</evidence>
<dbReference type="EMBL" id="JANFQO010000021">
    <property type="protein sequence ID" value="MCQ4166838.1"/>
    <property type="molecule type" value="Genomic_DNA"/>
</dbReference>
<evidence type="ECO:0000256" key="6">
    <source>
        <dbReference type="PROSITE-ProRule" id="PRU00433"/>
    </source>
</evidence>
<dbReference type="PANTHER" id="PTHR33751">
    <property type="entry name" value="CBB3-TYPE CYTOCHROME C OXIDASE SUBUNIT FIXP"/>
    <property type="match status" value="1"/>
</dbReference>
<comment type="caution">
    <text evidence="9">The sequence shown here is derived from an EMBL/GenBank/DDBJ whole genome shotgun (WGS) entry which is preliminary data.</text>
</comment>
<dbReference type="InterPro" id="IPR050597">
    <property type="entry name" value="Cytochrome_c_Oxidase_Subunit"/>
</dbReference>
<dbReference type="Proteomes" id="UP001165498">
    <property type="component" value="Unassembled WGS sequence"/>
</dbReference>
<feature type="signal peptide" evidence="7">
    <location>
        <begin position="1"/>
        <end position="22"/>
    </location>
</feature>
<keyword evidence="5 6" id="KW-0408">Iron</keyword>
<feature type="chain" id="PRO_5045720589" evidence="7">
    <location>
        <begin position="23"/>
        <end position="114"/>
    </location>
</feature>
<organism evidence="9 10">
    <name type="scientific">Tahibacter harae</name>
    <dbReference type="NCBI Taxonomy" id="2963937"/>
    <lineage>
        <taxon>Bacteria</taxon>
        <taxon>Pseudomonadati</taxon>
        <taxon>Pseudomonadota</taxon>
        <taxon>Gammaproteobacteria</taxon>
        <taxon>Lysobacterales</taxon>
        <taxon>Rhodanobacteraceae</taxon>
        <taxon>Tahibacter</taxon>
    </lineage>
</organism>
<dbReference type="InterPro" id="IPR036909">
    <property type="entry name" value="Cyt_c-like_dom_sf"/>
</dbReference>
<name>A0ABT1QX17_9GAMM</name>
<evidence type="ECO:0000256" key="7">
    <source>
        <dbReference type="SAM" id="SignalP"/>
    </source>
</evidence>